<evidence type="ECO:0000313" key="6">
    <source>
        <dbReference type="RefSeq" id="XP_035692426.1"/>
    </source>
</evidence>
<proteinExistence type="inferred from homology"/>
<dbReference type="PANTHER" id="PTHR11199">
    <property type="entry name" value="STROMAL ANTIGEN"/>
    <property type="match status" value="1"/>
</dbReference>
<protein>
    <submittedName>
        <fullName evidence="6">Cohesin subunit SA-1-like isoform X3</fullName>
    </submittedName>
</protein>
<dbReference type="GeneID" id="118426913"/>
<feature type="region of interest" description="Disordered" evidence="3">
    <location>
        <begin position="1081"/>
        <end position="1101"/>
    </location>
</feature>
<dbReference type="GO" id="GO:0005634">
    <property type="term" value="C:nucleus"/>
    <property type="evidence" value="ECO:0007669"/>
    <property type="project" value="UniProtKB-ARBA"/>
</dbReference>
<dbReference type="Pfam" id="PF21581">
    <property type="entry name" value="SCD"/>
    <property type="match status" value="1"/>
</dbReference>
<dbReference type="SUPFAM" id="SSF48371">
    <property type="entry name" value="ARM repeat"/>
    <property type="match status" value="1"/>
</dbReference>
<feature type="region of interest" description="Disordered" evidence="3">
    <location>
        <begin position="1"/>
        <end position="103"/>
    </location>
</feature>
<feature type="coiled-coil region" evidence="2">
    <location>
        <begin position="284"/>
        <end position="311"/>
    </location>
</feature>
<dbReference type="InterPro" id="IPR056396">
    <property type="entry name" value="HEAT_SCC3-SA"/>
</dbReference>
<dbReference type="InterPro" id="IPR020839">
    <property type="entry name" value="SCD"/>
</dbReference>
<organism evidence="5 6">
    <name type="scientific">Branchiostoma floridae</name>
    <name type="common">Florida lancelet</name>
    <name type="synonym">Amphioxus</name>
    <dbReference type="NCBI Taxonomy" id="7739"/>
    <lineage>
        <taxon>Eukaryota</taxon>
        <taxon>Metazoa</taxon>
        <taxon>Chordata</taxon>
        <taxon>Cephalochordata</taxon>
        <taxon>Leptocardii</taxon>
        <taxon>Amphioxiformes</taxon>
        <taxon>Branchiostomatidae</taxon>
        <taxon>Branchiostoma</taxon>
    </lineage>
</organism>
<comment type="similarity">
    <text evidence="1">Belongs to the SCC3 family.</text>
</comment>
<dbReference type="InterPro" id="IPR013721">
    <property type="entry name" value="STAG"/>
</dbReference>
<keyword evidence="2" id="KW-0175">Coiled coil</keyword>
<feature type="compositionally biased region" description="Basic and acidic residues" evidence="3">
    <location>
        <begin position="1154"/>
        <end position="1163"/>
    </location>
</feature>
<dbReference type="PROSITE" id="PS51425">
    <property type="entry name" value="SCD"/>
    <property type="match status" value="1"/>
</dbReference>
<dbReference type="GO" id="GO:0007062">
    <property type="term" value="P:sister chromatid cohesion"/>
    <property type="evidence" value="ECO:0007669"/>
    <property type="project" value="UniProtKB-ARBA"/>
</dbReference>
<dbReference type="Pfam" id="PF24571">
    <property type="entry name" value="HEAT_SCC3-SA"/>
    <property type="match status" value="1"/>
</dbReference>
<accession>A0A9J7M0D5</accession>
<evidence type="ECO:0000256" key="2">
    <source>
        <dbReference type="SAM" id="Coils"/>
    </source>
</evidence>
<dbReference type="InterPro" id="IPR039662">
    <property type="entry name" value="Cohesin_Scc3/SA"/>
</dbReference>
<reference evidence="6" key="2">
    <citation type="submission" date="2025-08" db="UniProtKB">
        <authorList>
            <consortium name="RefSeq"/>
        </authorList>
    </citation>
    <scope>IDENTIFICATION</scope>
    <source>
        <strain evidence="6">S238N-H82</strain>
        <tissue evidence="6">Testes</tissue>
    </source>
</reference>
<feature type="domain" description="SCD" evidence="4">
    <location>
        <begin position="320"/>
        <end position="405"/>
    </location>
</feature>
<sequence length="1263" mass="143014">MMPALHAGQKAQDPGDFADIGSPHITRRGKGMASGSEGGTPEHPGHEEEHEVVPGEDSDFEEPRKGRKRPAKGGGGAPSAKKAKTPGGKKGAGGRTPKPNGTATEEQAVTLFEVVKLGKSAMQSVVDEWIDSYKQDRDMALLDLIQFFIQCSGCKGVVTAEMLHNMEHSDIIRKMTEEFDEDSGDYPLIMTGPQYKRFKNNFCEFIAVLVRQCQYSIIYDQYMMDNVISLLTGLSHSQVRAFRHTSTLAAMKLMTALVNVALTLSVNLDNTQRQYESERQKAQGKRASERLEILMQKRADLQENQEEVEHMMNSIFKGVFVHRYRDSLPEIRAICMEEIGTWMRQYSDTFLADSYLKYVGWTLHDKVGEVRKMCISTLQALYCNKENAQKLELFTNRFKDRIVSMTLDKDMDVSVQAIKLVTMIMNDDILTSEDCENVYQLVYSSHRAVAQAAGEFLNKRLFQQDDSGKQLKTKRGKKRSPNTPLVRDLVQFFIESELHEHAAYLVDSLWETNEMLKDWECMTDLLLEEPGRGEEVLTDQQETALVEIMTCCIRQASEGIPPIGRASAKKVQTAREKKQIYDDKVKLTEHLIQTLPALLGKYAVDAEKVINLLCIPQYFDLDIYTTSRLEKHLDLLLKHMQDIVEKHAEQEVLEECSKSLMVLCSEDYPIHTKAMVSRGGLFDALVQKFKQSLETFFQEGDEADEDDIFSVTSAQKRLMEFYKCHDLSPFDLFEKFIFIIKAANDKNYIPQEILIRSIACAHMDVMWRFSRLDEHDPDKNDIRTINSCVKTFLEYCSQLVEGYVDPTIQEEAFMSIVDILVVFARQVAANPVMKNLIHHTDPVTEVRLTSLLGERVFVGPEEEHQATDDEEDEANKIEALHKRRNLLAGYCKLVVYNMVSIKTAADIFKHYMRYYNDYGDIIKTTLSKAREMDKVNTARTLNLALTQLFREVKGTQQPLDRTSQPFLSIKELARRFSLTFGLDPVKTRQAVAEIHKEGIVFAITPLDDPDDPEGPPPFLSFLEILAEFSPKVMKQDRKTILNYLESKLRPGMINKIDDPWLPLLTYRNSLLEGEHGSKVVGARGIRGHGKKGGKSPSEMAAKRKLSLEANEAFAGKTPNRPGQPLHTSTAVKRRRMDPEEGSEQSSERDESEQGSEREFEHTGKPALSQGSWAQVRHHDVARKGRANISYSTHGRRGRGKQMPIEPEPEEADDSGDDDDIADFDTSDMHIGQSSPVDMAQQIVNLPDNLFTSSPDIGDFSSGI</sequence>
<gene>
    <name evidence="6" type="primary">LOC118426913</name>
</gene>
<dbReference type="PANTHER" id="PTHR11199:SF0">
    <property type="entry name" value="LD34181P-RELATED"/>
    <property type="match status" value="1"/>
</dbReference>
<dbReference type="RefSeq" id="XP_035692426.1">
    <property type="nucleotide sequence ID" value="XM_035836533.1"/>
</dbReference>
<evidence type="ECO:0000256" key="3">
    <source>
        <dbReference type="SAM" id="MobiDB-lite"/>
    </source>
</evidence>
<dbReference type="AlphaFoldDB" id="A0A9J7M0D5"/>
<dbReference type="GO" id="GO:0005694">
    <property type="term" value="C:chromosome"/>
    <property type="evidence" value="ECO:0007669"/>
    <property type="project" value="UniProtKB-SubCell"/>
</dbReference>
<dbReference type="InterPro" id="IPR016024">
    <property type="entry name" value="ARM-type_fold"/>
</dbReference>
<dbReference type="Proteomes" id="UP000001554">
    <property type="component" value="Chromosome 12"/>
</dbReference>
<dbReference type="Pfam" id="PF08514">
    <property type="entry name" value="STAG"/>
    <property type="match status" value="1"/>
</dbReference>
<evidence type="ECO:0000256" key="1">
    <source>
        <dbReference type="ARBA" id="ARBA00005486"/>
    </source>
</evidence>
<keyword evidence="5" id="KW-1185">Reference proteome</keyword>
<feature type="compositionally biased region" description="Basic and acidic residues" evidence="3">
    <location>
        <begin position="43"/>
        <end position="53"/>
    </location>
</feature>
<feature type="compositionally biased region" description="Acidic residues" evidence="3">
    <location>
        <begin position="1206"/>
        <end position="1225"/>
    </location>
</feature>
<reference evidence="5" key="1">
    <citation type="journal article" date="2020" name="Nat. Ecol. Evol.">
        <title>Deeply conserved synteny resolves early events in vertebrate evolution.</title>
        <authorList>
            <person name="Simakov O."/>
            <person name="Marletaz F."/>
            <person name="Yue J.X."/>
            <person name="O'Connell B."/>
            <person name="Jenkins J."/>
            <person name="Brandt A."/>
            <person name="Calef R."/>
            <person name="Tung C.H."/>
            <person name="Huang T.K."/>
            <person name="Schmutz J."/>
            <person name="Satoh N."/>
            <person name="Yu J.K."/>
            <person name="Putnam N.H."/>
            <person name="Green R.E."/>
            <person name="Rokhsar D.S."/>
        </authorList>
    </citation>
    <scope>NUCLEOTIDE SEQUENCE [LARGE SCALE GENOMIC DNA]</scope>
    <source>
        <strain evidence="5">S238N-H82</strain>
    </source>
</reference>
<evidence type="ECO:0000313" key="5">
    <source>
        <dbReference type="Proteomes" id="UP000001554"/>
    </source>
</evidence>
<feature type="region of interest" description="Disordered" evidence="3">
    <location>
        <begin position="1113"/>
        <end position="1241"/>
    </location>
</feature>
<name>A0A9J7M0D5_BRAFL</name>
<evidence type="ECO:0000259" key="4">
    <source>
        <dbReference type="PROSITE" id="PS51425"/>
    </source>
</evidence>